<evidence type="ECO:0000313" key="1">
    <source>
        <dbReference type="EMBL" id="RIW17885.1"/>
    </source>
</evidence>
<accession>A0A8B3DME3</accession>
<protein>
    <recommendedName>
        <fullName evidence="3">PmgC</fullName>
    </recommendedName>
</protein>
<reference evidence="1 2" key="1">
    <citation type="submission" date="2018-08" db="EMBL/GenBank/DDBJ databases">
        <title>Vibrio harveyi strains pathogenic to white snook Centropomus viridis Lockington (1877) and potential probiotic bacteria.</title>
        <authorList>
            <person name="Soto-Rodriguez S."/>
            <person name="Gomez-Gil B."/>
            <person name="Lozano-Olvera R."/>
        </authorList>
    </citation>
    <scope>NUCLEOTIDE SEQUENCE [LARGE SCALE GENOMIC DNA]</scope>
    <source>
        <strain evidence="1 2">CAIM 1508</strain>
    </source>
</reference>
<evidence type="ECO:0008006" key="3">
    <source>
        <dbReference type="Google" id="ProtNLM"/>
    </source>
</evidence>
<evidence type="ECO:0000313" key="2">
    <source>
        <dbReference type="Proteomes" id="UP000253437"/>
    </source>
</evidence>
<dbReference type="Proteomes" id="UP000253437">
    <property type="component" value="Unassembled WGS sequence"/>
</dbReference>
<name>A0A8B3DME3_VIBHA</name>
<sequence length="185" mass="20996">MTPNELLAEVKQRFSILLVDKDEQFQSILKQALSKYQELAGFNTKCRFNRTDLDTNQAVKIPDLFGARLGCRDANGKFISCEHWLDTLEFRISEDTVFPITLMYMEDVLNADLDAYQLPPNSISVLGDYLQLLIQIPNAERERRVAASGKLDTSDIPAEVDLATRKTELETQMRLNRAAVPPMSL</sequence>
<dbReference type="AlphaFoldDB" id="A0A8B3DME3"/>
<proteinExistence type="predicted"/>
<organism evidence="1 2">
    <name type="scientific">Vibrio harveyi</name>
    <name type="common">Beneckea harveyi</name>
    <dbReference type="NCBI Taxonomy" id="669"/>
    <lineage>
        <taxon>Bacteria</taxon>
        <taxon>Pseudomonadati</taxon>
        <taxon>Pseudomonadota</taxon>
        <taxon>Gammaproteobacteria</taxon>
        <taxon>Vibrionales</taxon>
        <taxon>Vibrionaceae</taxon>
        <taxon>Vibrio</taxon>
    </lineage>
</organism>
<gene>
    <name evidence="1" type="ORF">DS957_003725</name>
</gene>
<comment type="caution">
    <text evidence="1">The sequence shown here is derived from an EMBL/GenBank/DDBJ whole genome shotgun (WGS) entry which is preliminary data.</text>
</comment>
<dbReference type="RefSeq" id="WP_114091719.1">
    <property type="nucleotide sequence ID" value="NZ_QOUW02000007.1"/>
</dbReference>
<dbReference type="EMBL" id="QOUW02000007">
    <property type="protein sequence ID" value="RIW17885.1"/>
    <property type="molecule type" value="Genomic_DNA"/>
</dbReference>